<dbReference type="SUPFAM" id="SSF81338">
    <property type="entry name" value="Aquaporin-like"/>
    <property type="match status" value="1"/>
</dbReference>
<protein>
    <submittedName>
        <fullName evidence="9">Uncharacterized protein</fullName>
    </submittedName>
</protein>
<dbReference type="PRINTS" id="PR00783">
    <property type="entry name" value="MINTRINSICP"/>
</dbReference>
<evidence type="ECO:0000256" key="8">
    <source>
        <dbReference type="SAM" id="Phobius"/>
    </source>
</evidence>
<name>A0AAV5D7G6_ELECO</name>
<keyword evidence="2 7" id="KW-0813">Transport</keyword>
<reference evidence="9" key="1">
    <citation type="journal article" date="2018" name="DNA Res.">
        <title>Multiple hybrid de novo genome assembly of finger millet, an orphan allotetraploid crop.</title>
        <authorList>
            <person name="Hatakeyama M."/>
            <person name="Aluri S."/>
            <person name="Balachadran M.T."/>
            <person name="Sivarajan S.R."/>
            <person name="Patrignani A."/>
            <person name="Gruter S."/>
            <person name="Poveda L."/>
            <person name="Shimizu-Inatsugi R."/>
            <person name="Baeten J."/>
            <person name="Francoijs K.J."/>
            <person name="Nataraja K.N."/>
            <person name="Reddy Y.A.N."/>
            <person name="Phadnis S."/>
            <person name="Ravikumar R.L."/>
            <person name="Schlapbach R."/>
            <person name="Sreeman S.M."/>
            <person name="Shimizu K.K."/>
        </authorList>
    </citation>
    <scope>NUCLEOTIDE SEQUENCE</scope>
</reference>
<comment type="subcellular location">
    <subcellularLocation>
        <location evidence="1">Membrane</location>
        <topology evidence="1">Multi-pass membrane protein</topology>
    </subcellularLocation>
</comment>
<feature type="transmembrane region" description="Helical" evidence="8">
    <location>
        <begin position="204"/>
        <end position="224"/>
    </location>
</feature>
<keyword evidence="3 7" id="KW-0812">Transmembrane</keyword>
<proteinExistence type="inferred from homology"/>
<dbReference type="PROSITE" id="PS00221">
    <property type="entry name" value="MIP"/>
    <property type="match status" value="1"/>
</dbReference>
<feature type="transmembrane region" description="Helical" evidence="8">
    <location>
        <begin position="173"/>
        <end position="192"/>
    </location>
</feature>
<evidence type="ECO:0000313" key="9">
    <source>
        <dbReference type="EMBL" id="GJN06542.1"/>
    </source>
</evidence>
<dbReference type="PANTHER" id="PTHR45665">
    <property type="entry name" value="AQUAPORIN-8"/>
    <property type="match status" value="1"/>
</dbReference>
<evidence type="ECO:0000256" key="6">
    <source>
        <dbReference type="ARBA" id="ARBA00023136"/>
    </source>
</evidence>
<dbReference type="PANTHER" id="PTHR45665:SF8">
    <property type="entry name" value="AQUAPORIN TIP4-2-RELATED"/>
    <property type="match status" value="1"/>
</dbReference>
<feature type="transmembrane region" description="Helical" evidence="8">
    <location>
        <begin position="133"/>
        <end position="153"/>
    </location>
</feature>
<dbReference type="GO" id="GO:0016020">
    <property type="term" value="C:membrane"/>
    <property type="evidence" value="ECO:0007669"/>
    <property type="project" value="UniProtKB-SubCell"/>
</dbReference>
<evidence type="ECO:0000256" key="1">
    <source>
        <dbReference type="ARBA" id="ARBA00004141"/>
    </source>
</evidence>
<dbReference type="Gene3D" id="1.20.1080.10">
    <property type="entry name" value="Glycerol uptake facilitator protein"/>
    <property type="match status" value="1"/>
</dbReference>
<evidence type="ECO:0000256" key="7">
    <source>
        <dbReference type="RuleBase" id="RU000477"/>
    </source>
</evidence>
<dbReference type="InterPro" id="IPR034294">
    <property type="entry name" value="Aquaporin_transptr"/>
</dbReference>
<reference evidence="9" key="2">
    <citation type="submission" date="2021-12" db="EMBL/GenBank/DDBJ databases">
        <title>Resequencing data analysis of finger millet.</title>
        <authorList>
            <person name="Hatakeyama M."/>
            <person name="Aluri S."/>
            <person name="Balachadran M.T."/>
            <person name="Sivarajan S.R."/>
            <person name="Poveda L."/>
            <person name="Shimizu-Inatsugi R."/>
            <person name="Schlapbach R."/>
            <person name="Sreeman S.M."/>
            <person name="Shimizu K.K."/>
        </authorList>
    </citation>
    <scope>NUCLEOTIDE SEQUENCE</scope>
</reference>
<accession>A0AAV5D7G6</accession>
<evidence type="ECO:0000313" key="10">
    <source>
        <dbReference type="Proteomes" id="UP001054889"/>
    </source>
</evidence>
<dbReference type="AlphaFoldDB" id="A0AAV5D7G6"/>
<evidence type="ECO:0000256" key="4">
    <source>
        <dbReference type="ARBA" id="ARBA00022737"/>
    </source>
</evidence>
<organism evidence="9 10">
    <name type="scientific">Eleusine coracana subsp. coracana</name>
    <dbReference type="NCBI Taxonomy" id="191504"/>
    <lineage>
        <taxon>Eukaryota</taxon>
        <taxon>Viridiplantae</taxon>
        <taxon>Streptophyta</taxon>
        <taxon>Embryophyta</taxon>
        <taxon>Tracheophyta</taxon>
        <taxon>Spermatophyta</taxon>
        <taxon>Magnoliopsida</taxon>
        <taxon>Liliopsida</taxon>
        <taxon>Poales</taxon>
        <taxon>Poaceae</taxon>
        <taxon>PACMAD clade</taxon>
        <taxon>Chloridoideae</taxon>
        <taxon>Cynodonteae</taxon>
        <taxon>Eleusininae</taxon>
        <taxon>Eleusine</taxon>
    </lineage>
</organism>
<comment type="similarity">
    <text evidence="7">Belongs to the MIP/aquaporin (TC 1.A.8) family.</text>
</comment>
<dbReference type="InterPro" id="IPR023271">
    <property type="entry name" value="Aquaporin-like"/>
</dbReference>
<evidence type="ECO:0000256" key="3">
    <source>
        <dbReference type="ARBA" id="ARBA00022692"/>
    </source>
</evidence>
<evidence type="ECO:0000256" key="2">
    <source>
        <dbReference type="ARBA" id="ARBA00022448"/>
    </source>
</evidence>
<dbReference type="Pfam" id="PF00230">
    <property type="entry name" value="MIP"/>
    <property type="match status" value="1"/>
</dbReference>
<feature type="transmembrane region" description="Helical" evidence="8">
    <location>
        <begin position="244"/>
        <end position="267"/>
    </location>
</feature>
<dbReference type="GO" id="GO:0015250">
    <property type="term" value="F:water channel activity"/>
    <property type="evidence" value="ECO:0007669"/>
    <property type="project" value="TreeGrafter"/>
</dbReference>
<keyword evidence="6 8" id="KW-0472">Membrane</keyword>
<evidence type="ECO:0000256" key="5">
    <source>
        <dbReference type="ARBA" id="ARBA00022989"/>
    </source>
</evidence>
<sequence>MARKVMALGHRGEASEPDFLRGVLGELVLTFLFVFIGVGAAITAAGCSAPPIANPLLLPYEFIPVAAYHDAGKTTTGGGGGGDAELTAVALGQALVVAVIATAGFHISGGHVNPAVTLSLAVGDHITLFRSSMYVLAQLLGSSAACALLRWLTGGLAPPVHMLAHGVGPVQGVVAEIIFTFSLLFVIYAAVIDPRKLAPGIGPLLSGLLVGANTIAGGTLTGASMNPARTFGPALAAGVWTHHWVYWVGPLTGGPLAVLVYECLFMADNTRHQLLPQNE</sequence>
<dbReference type="EMBL" id="BQKI01000012">
    <property type="protein sequence ID" value="GJN06542.1"/>
    <property type="molecule type" value="Genomic_DNA"/>
</dbReference>
<feature type="transmembrane region" description="Helical" evidence="8">
    <location>
        <begin position="27"/>
        <end position="47"/>
    </location>
</feature>
<dbReference type="Proteomes" id="UP001054889">
    <property type="component" value="Unassembled WGS sequence"/>
</dbReference>
<keyword evidence="4" id="KW-0677">Repeat</keyword>
<gene>
    <name evidence="9" type="primary">ga24278</name>
    <name evidence="9" type="ORF">PR202_ga24278</name>
</gene>
<keyword evidence="10" id="KW-1185">Reference proteome</keyword>
<keyword evidence="5 8" id="KW-1133">Transmembrane helix</keyword>
<dbReference type="InterPro" id="IPR000425">
    <property type="entry name" value="MIP"/>
</dbReference>
<dbReference type="InterPro" id="IPR022357">
    <property type="entry name" value="MIP_CS"/>
</dbReference>
<comment type="caution">
    <text evidence="9">The sequence shown here is derived from an EMBL/GenBank/DDBJ whole genome shotgun (WGS) entry which is preliminary data.</text>
</comment>